<reference evidence="1" key="1">
    <citation type="submission" date="2020-02" db="EMBL/GenBank/DDBJ databases">
        <authorList>
            <person name="Fontana A."/>
            <person name="Patrone V."/>
            <person name="Morelli L."/>
        </authorList>
    </citation>
    <scope>NUCLEOTIDE SEQUENCE</scope>
    <source>
        <strain evidence="1">CCUG 30943</strain>
    </source>
</reference>
<dbReference type="InterPro" id="IPR023146">
    <property type="entry name" value="YfbU_alpha-helical_sf"/>
</dbReference>
<accession>A0AAE2S8D0</accession>
<protein>
    <submittedName>
        <fullName evidence="1">Uncharacterized protein</fullName>
    </submittedName>
</protein>
<reference evidence="1" key="2">
    <citation type="journal article" date="2021" name="Int. J. Food Microbiol.">
        <title>Safety demonstration of a microbial species for use in the food chain: Weissella confusa.</title>
        <authorList>
            <person name="Bourdichon F."/>
            <person name="Patrone V."/>
            <person name="Fontana A."/>
            <person name="Milani G."/>
            <person name="Morelli L."/>
        </authorList>
    </citation>
    <scope>NUCLEOTIDE SEQUENCE</scope>
    <source>
        <strain evidence="1">CCUG 30943</strain>
    </source>
</reference>
<organism evidence="1 2">
    <name type="scientific">Weissella confusa</name>
    <name type="common">Lactobacillus confusus</name>
    <dbReference type="NCBI Taxonomy" id="1583"/>
    <lineage>
        <taxon>Bacteria</taxon>
        <taxon>Bacillati</taxon>
        <taxon>Bacillota</taxon>
        <taxon>Bacilli</taxon>
        <taxon>Lactobacillales</taxon>
        <taxon>Lactobacillaceae</taxon>
        <taxon>Weissella</taxon>
    </lineage>
</organism>
<dbReference type="RefSeq" id="WP_112464930.1">
    <property type="nucleotide sequence ID" value="NZ_CABJBN010000016.1"/>
</dbReference>
<dbReference type="Gene3D" id="1.10.3190.10">
    <property type="entry name" value="yfbu gene product, domain 2"/>
    <property type="match status" value="1"/>
</dbReference>
<name>A0AAE2S8D0_WEICO</name>
<comment type="caution">
    <text evidence="1">The sequence shown here is derived from an EMBL/GenBank/DDBJ whole genome shotgun (WGS) entry which is preliminary data.</text>
</comment>
<proteinExistence type="predicted"/>
<dbReference type="AlphaFoldDB" id="A0AAE2S8D0"/>
<dbReference type="EMBL" id="JAAOCX010000020">
    <property type="protein sequence ID" value="MBJ7633555.1"/>
    <property type="molecule type" value="Genomic_DNA"/>
</dbReference>
<gene>
    <name evidence="1" type="ORF">HAU43_10760</name>
</gene>
<sequence>MYQFLINHGKKSDISFVGYDANNSTKYGFAMYVLDELGMYPDIKKLFLNKINSHGMDAFTDKKRSMILKYRELQRQGVLYSNEDSATKILEE</sequence>
<evidence type="ECO:0000313" key="2">
    <source>
        <dbReference type="Proteomes" id="UP000808038"/>
    </source>
</evidence>
<dbReference type="Proteomes" id="UP000808038">
    <property type="component" value="Unassembled WGS sequence"/>
</dbReference>
<evidence type="ECO:0000313" key="1">
    <source>
        <dbReference type="EMBL" id="MBJ7633555.1"/>
    </source>
</evidence>
<dbReference type="SUPFAM" id="SSF116960">
    <property type="entry name" value="YfbU-like"/>
    <property type="match status" value="1"/>
</dbReference>